<organism evidence="1 2">
    <name type="scientific">OM182 bacterium BACL3 MAG-120619-bin3</name>
    <dbReference type="NCBI Taxonomy" id="1655593"/>
    <lineage>
        <taxon>Bacteria</taxon>
        <taxon>Pseudomonadati</taxon>
        <taxon>Pseudomonadota</taxon>
        <taxon>Gammaproteobacteria</taxon>
        <taxon>OMG group</taxon>
        <taxon>OM182 clade</taxon>
    </lineage>
</organism>
<dbReference type="InterPro" id="IPR045617">
    <property type="entry name" value="DUF6445"/>
</dbReference>
<evidence type="ECO:0000313" key="2">
    <source>
        <dbReference type="Proteomes" id="UP000051242"/>
    </source>
</evidence>
<dbReference type="AlphaFoldDB" id="A0A0R2TFW0"/>
<gene>
    <name evidence="1" type="ORF">ABR85_04245</name>
</gene>
<dbReference type="SUPFAM" id="SSF51197">
    <property type="entry name" value="Clavaminate synthase-like"/>
    <property type="match status" value="1"/>
</dbReference>
<reference evidence="1 2" key="1">
    <citation type="submission" date="2015-10" db="EMBL/GenBank/DDBJ databases">
        <title>Metagenome-Assembled Genomes uncover a global brackish microbiome.</title>
        <authorList>
            <person name="Hugerth L.W."/>
            <person name="Larsson J."/>
            <person name="Alneberg J."/>
            <person name="Lindh M.V."/>
            <person name="Legrand C."/>
            <person name="Pinhassi J."/>
            <person name="Andersson A.F."/>
        </authorList>
    </citation>
    <scope>NUCLEOTIDE SEQUENCE [LARGE SCALE GENOMIC DNA]</scope>
    <source>
        <strain evidence="1">BACL22 MAG-120619-bin3</strain>
    </source>
</reference>
<comment type="caution">
    <text evidence="1">The sequence shown here is derived from an EMBL/GenBank/DDBJ whole genome shotgun (WGS) entry which is preliminary data.</text>
</comment>
<evidence type="ECO:0000313" key="1">
    <source>
        <dbReference type="EMBL" id="KRO84171.1"/>
    </source>
</evidence>
<dbReference type="EMBL" id="LICD01000011">
    <property type="protein sequence ID" value="KRO84171.1"/>
    <property type="molecule type" value="Genomic_DNA"/>
</dbReference>
<accession>A0A0R2TFW0</accession>
<dbReference type="Proteomes" id="UP000051242">
    <property type="component" value="Unassembled WGS sequence"/>
</dbReference>
<name>A0A0R2TFW0_9GAMM</name>
<proteinExistence type="predicted"/>
<dbReference type="Pfam" id="PF20043">
    <property type="entry name" value="DUF6445"/>
    <property type="match status" value="1"/>
</dbReference>
<evidence type="ECO:0008006" key="3">
    <source>
        <dbReference type="Google" id="ProtNLM"/>
    </source>
</evidence>
<sequence length="200" mass="23061">MINRYFVVDDFYNDPDRLVEAALKSQRDAASRGNYAGVMTKESFLSNTQREFFEQLLQQKPINAYAELNGKIRFSKADDPFTQYIHFDAGQTHWSGVVYLSKEHPKADGTVFWKHLRTGLEEIPRTLEGAHAAGFTTKEKVKEFLEVDGIDESLWEKTLAIPYKYNRLVLFRPWMFHSPGVNFGDTLESSRKVQTLFLGP</sequence>
<protein>
    <recommendedName>
        <fullName evidence="3">Phytanoyl-CoA dioxygenase</fullName>
    </recommendedName>
</protein>